<dbReference type="AlphaFoldDB" id="A0A1I3MDK3"/>
<evidence type="ECO:0000256" key="4">
    <source>
        <dbReference type="ARBA" id="ARBA00022801"/>
    </source>
</evidence>
<reference evidence="10" key="1">
    <citation type="submission" date="2016-10" db="EMBL/GenBank/DDBJ databases">
        <authorList>
            <person name="Varghese N."/>
            <person name="Submissions S."/>
        </authorList>
    </citation>
    <scope>NUCLEOTIDE SEQUENCE [LARGE SCALE GENOMIC DNA]</scope>
    <source>
        <strain evidence="10">DSM 26542</strain>
    </source>
</reference>
<dbReference type="Pfam" id="PF18962">
    <property type="entry name" value="Por_Secre_tail"/>
    <property type="match status" value="1"/>
</dbReference>
<evidence type="ECO:0000256" key="6">
    <source>
        <dbReference type="PROSITE-ProRule" id="PRU01240"/>
    </source>
</evidence>
<dbReference type="RefSeq" id="WP_090677896.1">
    <property type="nucleotide sequence ID" value="NZ_FORU01000002.1"/>
</dbReference>
<feature type="domain" description="Peptidase S8/S53" evidence="7">
    <location>
        <begin position="106"/>
        <end position="378"/>
    </location>
</feature>
<evidence type="ECO:0000256" key="2">
    <source>
        <dbReference type="ARBA" id="ARBA00022670"/>
    </source>
</evidence>
<dbReference type="PANTHER" id="PTHR43806">
    <property type="entry name" value="PEPTIDASE S8"/>
    <property type="match status" value="1"/>
</dbReference>
<dbReference type="InterPro" id="IPR050131">
    <property type="entry name" value="Peptidase_S8_subtilisin-like"/>
</dbReference>
<dbReference type="InterPro" id="IPR026444">
    <property type="entry name" value="Secre_tail"/>
</dbReference>
<dbReference type="SUPFAM" id="SSF49785">
    <property type="entry name" value="Galactose-binding domain-like"/>
    <property type="match status" value="1"/>
</dbReference>
<dbReference type="GO" id="GO:0004252">
    <property type="term" value="F:serine-type endopeptidase activity"/>
    <property type="evidence" value="ECO:0007669"/>
    <property type="project" value="UniProtKB-UniRule"/>
</dbReference>
<accession>A0A1I3MDK3</accession>
<dbReference type="InterPro" id="IPR036852">
    <property type="entry name" value="Peptidase_S8/S53_dom_sf"/>
</dbReference>
<evidence type="ECO:0000313" key="9">
    <source>
        <dbReference type="EMBL" id="SFI94870.1"/>
    </source>
</evidence>
<dbReference type="NCBIfam" id="TIGR04183">
    <property type="entry name" value="Por_Secre_tail"/>
    <property type="match status" value="1"/>
</dbReference>
<proteinExistence type="inferred from homology"/>
<keyword evidence="4 6" id="KW-0378">Hydrolase</keyword>
<dbReference type="Pfam" id="PF00082">
    <property type="entry name" value="Peptidase_S8"/>
    <property type="match status" value="1"/>
</dbReference>
<gene>
    <name evidence="9" type="ORF">SAMN04487893_102121</name>
</gene>
<dbReference type="SUPFAM" id="SSF52743">
    <property type="entry name" value="Subtilisin-like"/>
    <property type="match status" value="1"/>
</dbReference>
<dbReference type="STRING" id="1150112.SAMN04487893_102121"/>
<name>A0A1I3MDK3_9FLAO</name>
<keyword evidence="10" id="KW-1185">Reference proteome</keyword>
<dbReference type="PRINTS" id="PR00723">
    <property type="entry name" value="SUBTILISIN"/>
</dbReference>
<protein>
    <submittedName>
        <fullName evidence="9">Por secretion system C-terminal sorting domain-containing protein</fullName>
    </submittedName>
</protein>
<dbReference type="PROSITE" id="PS51892">
    <property type="entry name" value="SUBTILASE"/>
    <property type="match status" value="1"/>
</dbReference>
<evidence type="ECO:0000256" key="3">
    <source>
        <dbReference type="ARBA" id="ARBA00022729"/>
    </source>
</evidence>
<comment type="similarity">
    <text evidence="1 6">Belongs to the peptidase S8 family.</text>
</comment>
<dbReference type="InterPro" id="IPR015500">
    <property type="entry name" value="Peptidase_S8_subtilisin-rel"/>
</dbReference>
<evidence type="ECO:0000259" key="8">
    <source>
        <dbReference type="Pfam" id="PF18962"/>
    </source>
</evidence>
<sequence>MEKRKIFKSVLAVFFLVYSLNGVAQNLDVRNRIQSSYELKDVADLKIKYKSNKDFRFKSKLPHDSVDLMEVDSLGVALYYKSYNQVSARVSNVIDESGNNVMGFSGKGMIVGLWDSKLPRLDHLDLKGSIRVTDDSDWLSYSNHATHVAGTIVSRGGVNPKGRGLVYQSTIWANDWTNDFEEMVDLASKGILVSNHSYGVDPKNIPVTYFGAYLSSSQRLDAIASRFLFYQPVVAAGNDREQFGKYNPTKEGMDLLLGMTTAKNAIVVAAVEGDDIDNLKMSSFSNWGPTDDLRIKPDIATRGVRVFSTLDENTTDYGFLSGTSMAAPVVSSVITIWQEAAIAFSGKPLWSSSMRALMVHSALSINQVNEPDYKTGWGLINNKEGLEILRSSVDEDGVRLIETDIKQGEKHKYKLKASGDSFEVKVTLSWTDPEGKVKFGSLDDVTPDLVNDLDLRLIDVKGNIYYPWMLKRQDGRIIAVQGDNTVDNLEQITVVNAIDLNELVLEVSYKSKIYRGVQSYSLLVSGIDDFEEVIDDENTIKKEGITVWPNPTQDFLVLSGIDVNTPFELEVLTVLGKRVKSINSYFQNDNIILDVNELSEGLYVVRIRSVLVFKDVVFIKKS</sequence>
<dbReference type="Gene3D" id="2.60.120.380">
    <property type="match status" value="1"/>
</dbReference>
<dbReference type="PANTHER" id="PTHR43806:SF11">
    <property type="entry name" value="CEREVISIN-RELATED"/>
    <property type="match status" value="1"/>
</dbReference>
<feature type="domain" description="Secretion system C-terminal sorting" evidence="8">
    <location>
        <begin position="547"/>
        <end position="609"/>
    </location>
</feature>
<keyword evidence="5 6" id="KW-0720">Serine protease</keyword>
<dbReference type="GO" id="GO:0006508">
    <property type="term" value="P:proteolysis"/>
    <property type="evidence" value="ECO:0007669"/>
    <property type="project" value="UniProtKB-KW"/>
</dbReference>
<dbReference type="OrthoDB" id="9792152at2"/>
<dbReference type="EMBL" id="FORU01000002">
    <property type="protein sequence ID" value="SFI94870.1"/>
    <property type="molecule type" value="Genomic_DNA"/>
</dbReference>
<dbReference type="InterPro" id="IPR008979">
    <property type="entry name" value="Galactose-bd-like_sf"/>
</dbReference>
<dbReference type="Gene3D" id="3.40.50.200">
    <property type="entry name" value="Peptidase S8/S53 domain"/>
    <property type="match status" value="1"/>
</dbReference>
<evidence type="ECO:0000313" key="10">
    <source>
        <dbReference type="Proteomes" id="UP000243887"/>
    </source>
</evidence>
<feature type="active site" description="Charge relay system" evidence="6">
    <location>
        <position position="144"/>
    </location>
</feature>
<feature type="active site" description="Charge relay system" evidence="6">
    <location>
        <position position="324"/>
    </location>
</feature>
<keyword evidence="2 6" id="KW-0645">Protease</keyword>
<organism evidence="9 10">
    <name type="scientific">Myroides guanonis</name>
    <dbReference type="NCBI Taxonomy" id="1150112"/>
    <lineage>
        <taxon>Bacteria</taxon>
        <taxon>Pseudomonadati</taxon>
        <taxon>Bacteroidota</taxon>
        <taxon>Flavobacteriia</taxon>
        <taxon>Flavobacteriales</taxon>
        <taxon>Flavobacteriaceae</taxon>
        <taxon>Myroides</taxon>
    </lineage>
</organism>
<evidence type="ECO:0000256" key="1">
    <source>
        <dbReference type="ARBA" id="ARBA00011073"/>
    </source>
</evidence>
<dbReference type="Proteomes" id="UP000243887">
    <property type="component" value="Unassembled WGS sequence"/>
</dbReference>
<feature type="active site" description="Charge relay system" evidence="6">
    <location>
        <position position="115"/>
    </location>
</feature>
<keyword evidence="3" id="KW-0732">Signal</keyword>
<dbReference type="InterPro" id="IPR000209">
    <property type="entry name" value="Peptidase_S8/S53_dom"/>
</dbReference>
<evidence type="ECO:0000259" key="7">
    <source>
        <dbReference type="Pfam" id="PF00082"/>
    </source>
</evidence>
<evidence type="ECO:0000256" key="5">
    <source>
        <dbReference type="ARBA" id="ARBA00022825"/>
    </source>
</evidence>